<dbReference type="Proteomes" id="UP000504693">
    <property type="component" value="Chromosome"/>
</dbReference>
<dbReference type="RefSeq" id="WP_173212539.1">
    <property type="nucleotide sequence ID" value="NZ_CP053921.1"/>
</dbReference>
<dbReference type="AlphaFoldDB" id="A0A7D4BT96"/>
<dbReference type="PROSITE" id="PS01070">
    <property type="entry name" value="NUCLEASE_NON_SPEC"/>
    <property type="match status" value="1"/>
</dbReference>
<dbReference type="PANTHER" id="PTHR13966">
    <property type="entry name" value="ENDONUCLEASE RELATED"/>
    <property type="match status" value="1"/>
</dbReference>
<evidence type="ECO:0000259" key="11">
    <source>
        <dbReference type="SMART" id="SM00477"/>
    </source>
</evidence>
<comment type="similarity">
    <text evidence="2 10">Belongs to the DNA/RNA non-specific endonuclease family.</text>
</comment>
<accession>A0A7D4BT96</accession>
<evidence type="ECO:0000256" key="2">
    <source>
        <dbReference type="ARBA" id="ARBA00010052"/>
    </source>
</evidence>
<organism evidence="13 14">
    <name type="scientific">Erythrobacter mangrovi</name>
    <dbReference type="NCBI Taxonomy" id="2739433"/>
    <lineage>
        <taxon>Bacteria</taxon>
        <taxon>Pseudomonadati</taxon>
        <taxon>Pseudomonadota</taxon>
        <taxon>Alphaproteobacteria</taxon>
        <taxon>Sphingomonadales</taxon>
        <taxon>Erythrobacteraceae</taxon>
        <taxon>Erythrobacter/Porphyrobacter group</taxon>
        <taxon>Erythrobacter</taxon>
    </lineage>
</organism>
<dbReference type="SUPFAM" id="SSF54060">
    <property type="entry name" value="His-Me finger endonucleases"/>
    <property type="match status" value="1"/>
</dbReference>
<keyword evidence="7" id="KW-0460">Magnesium</keyword>
<evidence type="ECO:0000256" key="1">
    <source>
        <dbReference type="ARBA" id="ARBA00001946"/>
    </source>
</evidence>
<dbReference type="GO" id="GO:0046872">
    <property type="term" value="F:metal ion binding"/>
    <property type="evidence" value="ECO:0007669"/>
    <property type="project" value="UniProtKB-KW"/>
</dbReference>
<dbReference type="InterPro" id="IPR001604">
    <property type="entry name" value="Endo_G_ENPP1-like_dom"/>
</dbReference>
<dbReference type="GO" id="GO:0003676">
    <property type="term" value="F:nucleic acid binding"/>
    <property type="evidence" value="ECO:0007669"/>
    <property type="project" value="InterPro"/>
</dbReference>
<gene>
    <name evidence="13" type="ORF">HQR01_03290</name>
</gene>
<dbReference type="SMART" id="SM00477">
    <property type="entry name" value="NUC"/>
    <property type="match status" value="1"/>
</dbReference>
<feature type="domain" description="DNA/RNA non-specific endonuclease/pyrophosphatase/phosphodiesterase" evidence="12">
    <location>
        <begin position="23"/>
        <end position="234"/>
    </location>
</feature>
<keyword evidence="5 10" id="KW-0255">Endonuclease</keyword>
<dbReference type="GO" id="GO:0004521">
    <property type="term" value="F:RNA endonuclease activity"/>
    <property type="evidence" value="ECO:0007669"/>
    <property type="project" value="TreeGrafter"/>
</dbReference>
<dbReference type="EMBL" id="CP053921">
    <property type="protein sequence ID" value="QKG70467.1"/>
    <property type="molecule type" value="Genomic_DNA"/>
</dbReference>
<feature type="binding site" evidence="9">
    <location>
        <position position="123"/>
    </location>
    <ligand>
        <name>Mg(2+)</name>
        <dbReference type="ChEBI" id="CHEBI:18420"/>
        <note>catalytic</note>
    </ligand>
</feature>
<evidence type="ECO:0000256" key="7">
    <source>
        <dbReference type="ARBA" id="ARBA00022842"/>
    </source>
</evidence>
<protein>
    <recommendedName>
        <fullName evidence="10">Endonuclease</fullName>
        <ecNumber evidence="10">3.1.30.-</ecNumber>
    </recommendedName>
</protein>
<evidence type="ECO:0000256" key="5">
    <source>
        <dbReference type="ARBA" id="ARBA00022759"/>
    </source>
</evidence>
<dbReference type="Pfam" id="PF01223">
    <property type="entry name" value="Endonuclease_NS"/>
    <property type="match status" value="1"/>
</dbReference>
<dbReference type="InterPro" id="IPR040255">
    <property type="entry name" value="Non-specific_endonuclease"/>
</dbReference>
<dbReference type="SMART" id="SM00892">
    <property type="entry name" value="Endonuclease_NS"/>
    <property type="match status" value="1"/>
</dbReference>
<dbReference type="EC" id="3.1.30.-" evidence="10"/>
<evidence type="ECO:0000259" key="12">
    <source>
        <dbReference type="SMART" id="SM00892"/>
    </source>
</evidence>
<evidence type="ECO:0000256" key="9">
    <source>
        <dbReference type="PIRSR" id="PIRSR640255-2"/>
    </source>
</evidence>
<reference evidence="13 14" key="1">
    <citation type="submission" date="2020-05" db="EMBL/GenBank/DDBJ databases">
        <title>Erythrobacter mangrovi sp. nov., isolated from rhizosphere soil of mangrove plant (Kandelia candel).</title>
        <authorList>
            <person name="Ye Y.H."/>
        </authorList>
    </citation>
    <scope>NUCLEOTIDE SEQUENCE [LARGE SCALE GENOMIC DNA]</scope>
    <source>
        <strain evidence="13 14">EB310</strain>
    </source>
</reference>
<keyword evidence="14" id="KW-1185">Reference proteome</keyword>
<dbReference type="InterPro" id="IPR044925">
    <property type="entry name" value="His-Me_finger_sf"/>
</dbReference>
<evidence type="ECO:0000256" key="3">
    <source>
        <dbReference type="ARBA" id="ARBA00022722"/>
    </source>
</evidence>
<dbReference type="InterPro" id="IPR044929">
    <property type="entry name" value="DNA/RNA_non-sp_Endonuclease_sf"/>
</dbReference>
<keyword evidence="6 10" id="KW-0378">Hydrolase</keyword>
<evidence type="ECO:0000313" key="14">
    <source>
        <dbReference type="Proteomes" id="UP000504693"/>
    </source>
</evidence>
<keyword evidence="4 9" id="KW-0479">Metal-binding</keyword>
<evidence type="ECO:0000313" key="13">
    <source>
        <dbReference type="EMBL" id="QKG70467.1"/>
    </source>
</evidence>
<dbReference type="GO" id="GO:0000014">
    <property type="term" value="F:single-stranded DNA endodeoxyribonuclease activity"/>
    <property type="evidence" value="ECO:0007669"/>
    <property type="project" value="TreeGrafter"/>
</dbReference>
<comment type="cofactor">
    <cofactor evidence="1 10">
        <name>Mg(2+)</name>
        <dbReference type="ChEBI" id="CHEBI:18420"/>
    </cofactor>
</comment>
<keyword evidence="3 10" id="KW-0540">Nuclease</keyword>
<dbReference type="PANTHER" id="PTHR13966:SF5">
    <property type="entry name" value="ENDONUCLEASE G, MITOCHONDRIAL"/>
    <property type="match status" value="1"/>
</dbReference>
<name>A0A7D4BT96_9SPHN</name>
<proteinExistence type="inferred from homology"/>
<dbReference type="KEGG" id="emv:HQR01_03290"/>
<dbReference type="InterPro" id="IPR018524">
    <property type="entry name" value="DNA/RNA_endonuclease_AS"/>
</dbReference>
<dbReference type="Gene3D" id="3.40.570.10">
    <property type="entry name" value="Extracellular Endonuclease, subunit A"/>
    <property type="match status" value="1"/>
</dbReference>
<evidence type="ECO:0000256" key="6">
    <source>
        <dbReference type="ARBA" id="ARBA00022801"/>
    </source>
</evidence>
<sequence length="250" mass="28967">MDDPFQMQRELRYGAPVCDQILAGRYFTIGYSWYFRQAKWTLEIVRRGGKEFMPDVFKKSERLDNFRADVRLPHRFRASLAAYKGSNYDRGHLVASANSILRSIENSESFLLSNMSPQTPAFNRQGWRKLEEEVRKLNDRDEILEVYVLNCPFFDFTKPLEIIGDKADAYGINIPVPHGFVKSVLAEYHTGELKLWTFLMPNAKIQKPLKDYLIKTYDAEQLIGGRFWDRVSGGDMHKAKGGDGPIEPMW</sequence>
<evidence type="ECO:0000256" key="8">
    <source>
        <dbReference type="PIRSR" id="PIRSR640255-1"/>
    </source>
</evidence>
<evidence type="ECO:0000256" key="4">
    <source>
        <dbReference type="ARBA" id="ARBA00022723"/>
    </source>
</evidence>
<dbReference type="InterPro" id="IPR020821">
    <property type="entry name" value="ENPP1-3/EXOG-like_nuc-like"/>
</dbReference>
<evidence type="ECO:0000256" key="10">
    <source>
        <dbReference type="RuleBase" id="RU366055"/>
    </source>
</evidence>
<feature type="domain" description="ENPP1-3/EXOG-like endonuclease/phosphodiesterase" evidence="11">
    <location>
        <begin position="24"/>
        <end position="234"/>
    </location>
</feature>
<feature type="active site" description="Proton acceptor" evidence="8">
    <location>
        <position position="92"/>
    </location>
</feature>